<evidence type="ECO:0000313" key="1">
    <source>
        <dbReference type="EMBL" id="ADW17743.1"/>
    </source>
</evidence>
<dbReference type="RefSeq" id="WP_015724284.1">
    <property type="nucleotide sequence ID" value="NC_014972.1"/>
</dbReference>
<gene>
    <name evidence="1" type="ordered locus">Despr_1591</name>
</gene>
<dbReference type="KEGG" id="dpr:Despr_1591"/>
<evidence type="ECO:0000313" key="2">
    <source>
        <dbReference type="Proteomes" id="UP000006365"/>
    </source>
</evidence>
<reference evidence="1 2" key="1">
    <citation type="journal article" date="2011" name="Stand. Genomic Sci.">
        <title>Complete genome sequence of Desulfobulbus propionicus type strain (1pr3).</title>
        <authorList>
            <person name="Pagani I."/>
            <person name="Lapidus A."/>
            <person name="Nolan M."/>
            <person name="Lucas S."/>
            <person name="Hammon N."/>
            <person name="Deshpande S."/>
            <person name="Cheng J.F."/>
            <person name="Chertkov O."/>
            <person name="Davenport K."/>
            <person name="Tapia R."/>
            <person name="Han C."/>
            <person name="Goodwin L."/>
            <person name="Pitluck S."/>
            <person name="Liolios K."/>
            <person name="Mavromatis K."/>
            <person name="Ivanova N."/>
            <person name="Mikhailova N."/>
            <person name="Pati A."/>
            <person name="Chen A."/>
            <person name="Palaniappan K."/>
            <person name="Land M."/>
            <person name="Hauser L."/>
            <person name="Chang Y.J."/>
            <person name="Jeffries C.D."/>
            <person name="Detter J.C."/>
            <person name="Brambilla E."/>
            <person name="Kannan K.P."/>
            <person name="Djao O.D."/>
            <person name="Rohde M."/>
            <person name="Pukall R."/>
            <person name="Spring S."/>
            <person name="Goker M."/>
            <person name="Sikorski J."/>
            <person name="Woyke T."/>
            <person name="Bristow J."/>
            <person name="Eisen J.A."/>
            <person name="Markowitz V."/>
            <person name="Hugenholtz P."/>
            <person name="Kyrpides N.C."/>
            <person name="Klenk H.P."/>
        </authorList>
    </citation>
    <scope>NUCLEOTIDE SEQUENCE [LARGE SCALE GENOMIC DNA]</scope>
    <source>
        <strain evidence="2">ATCC 33891 / DSM 2032 / 1pr3</strain>
    </source>
</reference>
<accession>A0A7U3YLS2</accession>
<dbReference type="AlphaFoldDB" id="A0A7U3YLS2"/>
<sequence length="236" mass="26311">MTTPENQRVYLGDLRARWRTSAEQIVEMALAGTIDLWIEFFDVFIEKRDGGKKKKPAAPQPSAQVEMRLQHEVLRQVQGRLDRMLIGAEILCVDDKGKEIAVSNSVGEEWGETSMLALNPMRLFARLNEVINHETTHRIEPRSTAATDLTDHQPAIRGEALGNTPDHPCFAQELQAANACWAALFAGAEPATAATHKASILVWLREQYPHLSKAASERIALIVTPSIRASKDGRRR</sequence>
<name>A0A7U3YLS2_DESPD</name>
<keyword evidence="2" id="KW-1185">Reference proteome</keyword>
<dbReference type="Proteomes" id="UP000006365">
    <property type="component" value="Chromosome"/>
</dbReference>
<proteinExistence type="predicted"/>
<protein>
    <submittedName>
        <fullName evidence="1">Uncharacterized protein</fullName>
    </submittedName>
</protein>
<organism evidence="1 2">
    <name type="scientific">Desulfobulbus propionicus (strain ATCC 33891 / DSM 2032 / VKM B-1956 / 1pr3)</name>
    <dbReference type="NCBI Taxonomy" id="577650"/>
    <lineage>
        <taxon>Bacteria</taxon>
        <taxon>Pseudomonadati</taxon>
        <taxon>Thermodesulfobacteriota</taxon>
        <taxon>Desulfobulbia</taxon>
        <taxon>Desulfobulbales</taxon>
        <taxon>Desulfobulbaceae</taxon>
        <taxon>Desulfobulbus</taxon>
    </lineage>
</organism>
<dbReference type="EMBL" id="CP002364">
    <property type="protein sequence ID" value="ADW17743.1"/>
    <property type="molecule type" value="Genomic_DNA"/>
</dbReference>